<feature type="region of interest" description="Disordered" evidence="1">
    <location>
        <begin position="169"/>
        <end position="300"/>
    </location>
</feature>
<dbReference type="EMBL" id="PVZC01000003">
    <property type="protein sequence ID" value="PRX99846.1"/>
    <property type="molecule type" value="Genomic_DNA"/>
</dbReference>
<protein>
    <submittedName>
        <fullName evidence="2">Uncharacterized protein</fullName>
    </submittedName>
</protein>
<proteinExistence type="predicted"/>
<dbReference type="Proteomes" id="UP000237846">
    <property type="component" value="Unassembled WGS sequence"/>
</dbReference>
<feature type="compositionally biased region" description="Basic and acidic residues" evidence="1">
    <location>
        <begin position="260"/>
        <end position="277"/>
    </location>
</feature>
<gene>
    <name evidence="2" type="ORF">CLV72_103453</name>
</gene>
<feature type="compositionally biased region" description="Basic and acidic residues" evidence="1">
    <location>
        <begin position="288"/>
        <end position="300"/>
    </location>
</feature>
<feature type="compositionally biased region" description="Low complexity" evidence="1">
    <location>
        <begin position="10"/>
        <end position="25"/>
    </location>
</feature>
<accession>A0A2T0Q7Q6</accession>
<sequence length="300" mass="31601">MRPSSSRCEPLAAAARPGSGPAAGRPGDHRMRAMPGRAPARRPERLDRFRSLARTADTNGPSSLSSRSVRRQGDESIAIRPPFRRLRQHPDADFDVRVIAAQCLRPAADRGDAGAPGARPVTGSGAAVSTRAFRRPNSAEMFETGPANRLMTPPTCAFVLPARPRTAALRESGGTADEPESAGGRGAPPAAGSGAKVPGRDTSSTRCRGDLCERPDTGLSKPPQGACVPPGVAAHRGAPTEGKRRRTPMGTPERAVPACDVERPSPRCRGSVREASRRPTPPTADACSRPRPEHVPRRPG</sequence>
<feature type="region of interest" description="Disordered" evidence="1">
    <location>
        <begin position="108"/>
        <end position="137"/>
    </location>
</feature>
<feature type="compositionally biased region" description="Basic and acidic residues" evidence="1">
    <location>
        <begin position="207"/>
        <end position="216"/>
    </location>
</feature>
<dbReference type="AlphaFoldDB" id="A0A2T0Q7Q6"/>
<name>A0A2T0Q7Q6_9ACTN</name>
<organism evidence="2 3">
    <name type="scientific">Allonocardiopsis opalescens</name>
    <dbReference type="NCBI Taxonomy" id="1144618"/>
    <lineage>
        <taxon>Bacteria</taxon>
        <taxon>Bacillati</taxon>
        <taxon>Actinomycetota</taxon>
        <taxon>Actinomycetes</taxon>
        <taxon>Streptosporangiales</taxon>
        <taxon>Allonocardiopsis</taxon>
    </lineage>
</organism>
<evidence type="ECO:0000256" key="1">
    <source>
        <dbReference type="SAM" id="MobiDB-lite"/>
    </source>
</evidence>
<feature type="compositionally biased region" description="Polar residues" evidence="1">
    <location>
        <begin position="56"/>
        <end position="67"/>
    </location>
</feature>
<evidence type="ECO:0000313" key="2">
    <source>
        <dbReference type="EMBL" id="PRX99846.1"/>
    </source>
</evidence>
<evidence type="ECO:0000313" key="3">
    <source>
        <dbReference type="Proteomes" id="UP000237846"/>
    </source>
</evidence>
<comment type="caution">
    <text evidence="2">The sequence shown here is derived from an EMBL/GenBank/DDBJ whole genome shotgun (WGS) entry which is preliminary data.</text>
</comment>
<feature type="region of interest" description="Disordered" evidence="1">
    <location>
        <begin position="1"/>
        <end position="82"/>
    </location>
</feature>
<feature type="compositionally biased region" description="Basic and acidic residues" evidence="1">
    <location>
        <begin position="41"/>
        <end position="50"/>
    </location>
</feature>
<keyword evidence="3" id="KW-1185">Reference proteome</keyword>
<reference evidence="2 3" key="1">
    <citation type="submission" date="2018-03" db="EMBL/GenBank/DDBJ databases">
        <title>Genomic Encyclopedia of Archaeal and Bacterial Type Strains, Phase II (KMG-II): from individual species to whole genera.</title>
        <authorList>
            <person name="Goeker M."/>
        </authorList>
    </citation>
    <scope>NUCLEOTIDE SEQUENCE [LARGE SCALE GENOMIC DNA]</scope>
    <source>
        <strain evidence="2 3">DSM 45601</strain>
    </source>
</reference>